<dbReference type="AlphaFoldDB" id="A0A0J6VKK0"/>
<gene>
    <name evidence="1" type="ORF">MCHLDSM_04967</name>
</gene>
<sequence>MSVPLHDYVVKWWGGLNDEQRSRVKQAAQRAGEQHDVSLAGVQVLIDTRCPVGPVGTKWDENPEYAWTWPESLRQFILDQE</sequence>
<protein>
    <submittedName>
        <fullName evidence="1">Uncharacterized protein</fullName>
    </submittedName>
</protein>
<organism evidence="1 2">
    <name type="scientific">Mycolicibacterium chlorophenolicum</name>
    <dbReference type="NCBI Taxonomy" id="37916"/>
    <lineage>
        <taxon>Bacteria</taxon>
        <taxon>Bacillati</taxon>
        <taxon>Actinomycetota</taxon>
        <taxon>Actinomycetes</taxon>
        <taxon>Mycobacteriales</taxon>
        <taxon>Mycobacteriaceae</taxon>
        <taxon>Mycolicibacterium</taxon>
    </lineage>
</organism>
<reference evidence="1 2" key="1">
    <citation type="journal article" date="2015" name="Genome Biol. Evol.">
        <title>Characterization of Three Mycobacterium spp. with Potential Use in Bioremediation by Genome Sequencing and Comparative Genomics.</title>
        <authorList>
            <person name="Das S."/>
            <person name="Pettersson B.M."/>
            <person name="Behra P.R."/>
            <person name="Ramesh M."/>
            <person name="Dasgupta S."/>
            <person name="Bhattacharya A."/>
            <person name="Kirsebom L.A."/>
        </authorList>
    </citation>
    <scope>NUCLEOTIDE SEQUENCE [LARGE SCALE GENOMIC DNA]</scope>
    <source>
        <strain evidence="1 2">DSM 43826</strain>
    </source>
</reference>
<dbReference type="Proteomes" id="UP000036513">
    <property type="component" value="Unassembled WGS sequence"/>
</dbReference>
<keyword evidence="2" id="KW-1185">Reference proteome</keyword>
<dbReference type="RefSeq" id="WP_060937557.1">
    <property type="nucleotide sequence ID" value="NZ_JYNL01000064.1"/>
</dbReference>
<comment type="caution">
    <text evidence="1">The sequence shown here is derived from an EMBL/GenBank/DDBJ whole genome shotgun (WGS) entry which is preliminary data.</text>
</comment>
<name>A0A0J6VKK0_9MYCO</name>
<dbReference type="PATRIC" id="fig|37916.4.peg.4975"/>
<accession>A0A0J6VKK0</accession>
<evidence type="ECO:0000313" key="2">
    <source>
        <dbReference type="Proteomes" id="UP000036513"/>
    </source>
</evidence>
<evidence type="ECO:0000313" key="1">
    <source>
        <dbReference type="EMBL" id="KMO70082.1"/>
    </source>
</evidence>
<proteinExistence type="predicted"/>
<dbReference type="EMBL" id="JYNL01000064">
    <property type="protein sequence ID" value="KMO70082.1"/>
    <property type="molecule type" value="Genomic_DNA"/>
</dbReference>
<dbReference type="STRING" id="37916.MCHLDSM_04967"/>